<feature type="region of interest" description="Disordered" evidence="2">
    <location>
        <begin position="23"/>
        <end position="43"/>
    </location>
</feature>
<organism evidence="4 5">
    <name type="scientific">Athelia psychrophila</name>
    <dbReference type="NCBI Taxonomy" id="1759441"/>
    <lineage>
        <taxon>Eukaryota</taxon>
        <taxon>Fungi</taxon>
        <taxon>Dikarya</taxon>
        <taxon>Basidiomycota</taxon>
        <taxon>Agaricomycotina</taxon>
        <taxon>Agaricomycetes</taxon>
        <taxon>Agaricomycetidae</taxon>
        <taxon>Atheliales</taxon>
        <taxon>Atheliaceae</taxon>
        <taxon>Athelia</taxon>
    </lineage>
</organism>
<dbReference type="EMBL" id="KV417718">
    <property type="protein sequence ID" value="KZP08601.1"/>
    <property type="molecule type" value="Genomic_DNA"/>
</dbReference>
<dbReference type="GO" id="GO:0005975">
    <property type="term" value="P:carbohydrate metabolic process"/>
    <property type="evidence" value="ECO:0007669"/>
    <property type="project" value="InterPro"/>
</dbReference>
<reference evidence="4 5" key="1">
    <citation type="journal article" date="2016" name="Mol. Biol. Evol.">
        <title>Comparative Genomics of Early-Diverging Mushroom-Forming Fungi Provides Insights into the Origins of Lignocellulose Decay Capabilities.</title>
        <authorList>
            <person name="Nagy L.G."/>
            <person name="Riley R."/>
            <person name="Tritt A."/>
            <person name="Adam C."/>
            <person name="Daum C."/>
            <person name="Floudas D."/>
            <person name="Sun H."/>
            <person name="Yadav J.S."/>
            <person name="Pangilinan J."/>
            <person name="Larsson K.H."/>
            <person name="Matsuura K."/>
            <person name="Barry K."/>
            <person name="Labutti K."/>
            <person name="Kuo R."/>
            <person name="Ohm R.A."/>
            <person name="Bhattacharya S.S."/>
            <person name="Shirouzu T."/>
            <person name="Yoshinaga Y."/>
            <person name="Martin F.M."/>
            <person name="Grigoriev I.V."/>
            <person name="Hibbett D.S."/>
        </authorList>
    </citation>
    <scope>NUCLEOTIDE SEQUENCE [LARGE SCALE GENOMIC DNA]</scope>
    <source>
        <strain evidence="4 5">CBS 109695</strain>
    </source>
</reference>
<dbReference type="InterPro" id="IPR000254">
    <property type="entry name" value="CBD"/>
</dbReference>
<proteinExistence type="predicted"/>
<dbReference type="OrthoDB" id="2119228at2759"/>
<name>A0A165XJC7_9AGAM</name>
<accession>A0A165XJC7</accession>
<evidence type="ECO:0000256" key="1">
    <source>
        <dbReference type="ARBA" id="ARBA00022729"/>
    </source>
</evidence>
<feature type="domain" description="CBM1" evidence="3">
    <location>
        <begin position="155"/>
        <end position="191"/>
    </location>
</feature>
<evidence type="ECO:0000313" key="4">
    <source>
        <dbReference type="EMBL" id="KZP08601.1"/>
    </source>
</evidence>
<dbReference type="Proteomes" id="UP000076532">
    <property type="component" value="Unassembled WGS sequence"/>
</dbReference>
<dbReference type="PROSITE" id="PS00562">
    <property type="entry name" value="CBM1_1"/>
    <property type="match status" value="1"/>
</dbReference>
<evidence type="ECO:0000256" key="2">
    <source>
        <dbReference type="SAM" id="MobiDB-lite"/>
    </source>
</evidence>
<dbReference type="SUPFAM" id="SSF57180">
    <property type="entry name" value="Cellulose-binding domain"/>
    <property type="match status" value="1"/>
</dbReference>
<dbReference type="SMART" id="SM00236">
    <property type="entry name" value="fCBD"/>
    <property type="match status" value="1"/>
</dbReference>
<sequence>MHWLRERDKKRCRRPRGLHHRVHGARCGPRLPERQHPISDSSVSYKCRISRGRSGGNHSFSKHSGLRQKTRSVMRRHYLNGQCGRCHLTDKTYCCGKTDHTLTHCYHLPKHHSWQKGPGIFGHNGTAILNFSVGSPSVRDGMDDQHGVRHGHSNVVLAKYGQCGGTGYSGPTTCAAGSTCKSSSAYYSQCL</sequence>
<dbReference type="AlphaFoldDB" id="A0A165XJC7"/>
<keyword evidence="5" id="KW-1185">Reference proteome</keyword>
<dbReference type="GO" id="GO:0030248">
    <property type="term" value="F:cellulose binding"/>
    <property type="evidence" value="ECO:0007669"/>
    <property type="project" value="InterPro"/>
</dbReference>
<dbReference type="GO" id="GO:0005576">
    <property type="term" value="C:extracellular region"/>
    <property type="evidence" value="ECO:0007669"/>
    <property type="project" value="InterPro"/>
</dbReference>
<keyword evidence="1" id="KW-0732">Signal</keyword>
<dbReference type="Pfam" id="PF00734">
    <property type="entry name" value="CBM_1"/>
    <property type="match status" value="1"/>
</dbReference>
<feature type="compositionally biased region" description="Basic residues" evidence="2">
    <location>
        <begin position="60"/>
        <end position="69"/>
    </location>
</feature>
<dbReference type="InterPro" id="IPR035971">
    <property type="entry name" value="CBD_sf"/>
</dbReference>
<feature type="region of interest" description="Disordered" evidence="2">
    <location>
        <begin position="50"/>
        <end position="69"/>
    </location>
</feature>
<evidence type="ECO:0000313" key="5">
    <source>
        <dbReference type="Proteomes" id="UP000076532"/>
    </source>
</evidence>
<dbReference type="PROSITE" id="PS51164">
    <property type="entry name" value="CBM1_2"/>
    <property type="match status" value="1"/>
</dbReference>
<evidence type="ECO:0000259" key="3">
    <source>
        <dbReference type="PROSITE" id="PS51164"/>
    </source>
</evidence>
<protein>
    <submittedName>
        <fullName evidence="4">Carbohydrate-binding module family 1 protein</fullName>
    </submittedName>
</protein>
<gene>
    <name evidence="4" type="ORF">FIBSPDRAFT_1052332</name>
</gene>